<name>A0A5N5WEG9_STRMB</name>
<feature type="domain" description="Aminopeptidase N-like N-terminal" evidence="15">
    <location>
        <begin position="54"/>
        <end position="225"/>
    </location>
</feature>
<evidence type="ECO:0000313" key="17">
    <source>
        <dbReference type="Proteomes" id="UP000327000"/>
    </source>
</evidence>
<evidence type="ECO:0000256" key="4">
    <source>
        <dbReference type="ARBA" id="ARBA00012564"/>
    </source>
</evidence>
<comment type="caution">
    <text evidence="16">The sequence shown here is derived from an EMBL/GenBank/DDBJ whole genome shotgun (WGS) entry which is preliminary data.</text>
</comment>
<evidence type="ECO:0000256" key="1">
    <source>
        <dbReference type="ARBA" id="ARBA00000098"/>
    </source>
</evidence>
<dbReference type="PANTHER" id="PTHR11533">
    <property type="entry name" value="PROTEASE M1 ZINC METALLOPROTEASE"/>
    <property type="match status" value="1"/>
</dbReference>
<evidence type="ECO:0000259" key="14">
    <source>
        <dbReference type="Pfam" id="PF01433"/>
    </source>
</evidence>
<evidence type="ECO:0000256" key="3">
    <source>
        <dbReference type="ARBA" id="ARBA00010136"/>
    </source>
</evidence>
<dbReference type="PANTHER" id="PTHR11533:SF297">
    <property type="entry name" value="AMINOPEPTIDASE N"/>
    <property type="match status" value="1"/>
</dbReference>
<keyword evidence="6" id="KW-0645">Protease</keyword>
<dbReference type="GO" id="GO:0008270">
    <property type="term" value="F:zinc ion binding"/>
    <property type="evidence" value="ECO:0007669"/>
    <property type="project" value="InterPro"/>
</dbReference>
<keyword evidence="17" id="KW-1185">Reference proteome</keyword>
<dbReference type="Gene3D" id="1.10.390.10">
    <property type="entry name" value="Neutral Protease Domain 2"/>
    <property type="match status" value="1"/>
</dbReference>
<evidence type="ECO:0000256" key="2">
    <source>
        <dbReference type="ARBA" id="ARBA00001947"/>
    </source>
</evidence>
<dbReference type="RefSeq" id="WP_152262280.1">
    <property type="nucleotide sequence ID" value="NZ_VOKX01000006.1"/>
</dbReference>
<feature type="domain" description="Peptidase M1 membrane alanine aminopeptidase" evidence="14">
    <location>
        <begin position="315"/>
        <end position="453"/>
    </location>
</feature>
<comment type="similarity">
    <text evidence="3">Belongs to the peptidase M1 family.</text>
</comment>
<evidence type="ECO:0000256" key="7">
    <source>
        <dbReference type="ARBA" id="ARBA00022723"/>
    </source>
</evidence>
<keyword evidence="10" id="KW-0482">Metalloprotease</keyword>
<evidence type="ECO:0000256" key="10">
    <source>
        <dbReference type="ARBA" id="ARBA00023049"/>
    </source>
</evidence>
<dbReference type="AlphaFoldDB" id="A0A5N5WEG9"/>
<dbReference type="InterPro" id="IPR042097">
    <property type="entry name" value="Aminopeptidase_N-like_N_sf"/>
</dbReference>
<keyword evidence="13" id="KW-0732">Signal</keyword>
<dbReference type="PRINTS" id="PR00756">
    <property type="entry name" value="ALADIPTASE"/>
</dbReference>
<dbReference type="GO" id="GO:0008237">
    <property type="term" value="F:metallopeptidase activity"/>
    <property type="evidence" value="ECO:0007669"/>
    <property type="project" value="UniProtKB-KW"/>
</dbReference>
<dbReference type="InterPro" id="IPR027268">
    <property type="entry name" value="Peptidase_M4/M1_CTD_sf"/>
</dbReference>
<dbReference type="InterPro" id="IPR045357">
    <property type="entry name" value="Aminopeptidase_N-like_N"/>
</dbReference>
<reference evidence="16 17" key="1">
    <citation type="journal article" date="2019" name="Microb. Cell Fact.">
        <title>Exploring novel herbicidin analogues by transcriptional regulator overexpression and MS/MS molecular networking.</title>
        <authorList>
            <person name="Shi Y."/>
            <person name="Gu R."/>
            <person name="Li Y."/>
            <person name="Wang X."/>
            <person name="Ren W."/>
            <person name="Li X."/>
            <person name="Wang L."/>
            <person name="Xie Y."/>
            <person name="Hong B."/>
        </authorList>
    </citation>
    <scope>NUCLEOTIDE SEQUENCE [LARGE SCALE GENOMIC DNA]</scope>
    <source>
        <strain evidence="16 17">US-43</strain>
    </source>
</reference>
<evidence type="ECO:0000313" key="16">
    <source>
        <dbReference type="EMBL" id="KAB7852307.1"/>
    </source>
</evidence>
<dbReference type="OrthoDB" id="100605at2"/>
<dbReference type="EMBL" id="VOKX01000006">
    <property type="protein sequence ID" value="KAB7852307.1"/>
    <property type="molecule type" value="Genomic_DNA"/>
</dbReference>
<evidence type="ECO:0000256" key="11">
    <source>
        <dbReference type="ARBA" id="ARBA00029811"/>
    </source>
</evidence>
<dbReference type="CDD" id="cd09603">
    <property type="entry name" value="M1_APN_like"/>
    <property type="match status" value="1"/>
</dbReference>
<organism evidence="16 17">
    <name type="scientific">Streptomyces mobaraensis</name>
    <name type="common">Streptoverticillium mobaraense</name>
    <dbReference type="NCBI Taxonomy" id="35621"/>
    <lineage>
        <taxon>Bacteria</taxon>
        <taxon>Bacillati</taxon>
        <taxon>Actinomycetota</taxon>
        <taxon>Actinomycetes</taxon>
        <taxon>Kitasatosporales</taxon>
        <taxon>Streptomycetaceae</taxon>
        <taxon>Streptomyces</taxon>
    </lineage>
</organism>
<evidence type="ECO:0000256" key="13">
    <source>
        <dbReference type="SAM" id="SignalP"/>
    </source>
</evidence>
<dbReference type="Gene3D" id="2.60.40.1730">
    <property type="entry name" value="tricorn interacting facor f3 domain"/>
    <property type="match status" value="1"/>
</dbReference>
<evidence type="ECO:0000256" key="12">
    <source>
        <dbReference type="ARBA" id="ARBA00031533"/>
    </source>
</evidence>
<evidence type="ECO:0000256" key="5">
    <source>
        <dbReference type="ARBA" id="ARBA00015611"/>
    </source>
</evidence>
<accession>A0A5N5WEG9</accession>
<keyword evidence="9" id="KW-0862">Zinc</keyword>
<feature type="chain" id="PRO_5024797629" description="Aminopeptidase N" evidence="13">
    <location>
        <begin position="22"/>
        <end position="463"/>
    </location>
</feature>
<dbReference type="GO" id="GO:0006508">
    <property type="term" value="P:proteolysis"/>
    <property type="evidence" value="ECO:0007669"/>
    <property type="project" value="UniProtKB-KW"/>
</dbReference>
<evidence type="ECO:0000259" key="15">
    <source>
        <dbReference type="Pfam" id="PF17900"/>
    </source>
</evidence>
<comment type="catalytic activity">
    <reaction evidence="1">
        <text>Release of an N-terminal amino acid, Xaa-|-Yaa- from a peptide, amide or arylamide. Xaa is preferably Ala, but may be most amino acids including Pro (slow action). When a terminal hydrophobic residue is followed by a prolyl residue, the two may be released as an intact Xaa-Pro dipeptide.</text>
        <dbReference type="EC" id="3.4.11.2"/>
    </reaction>
</comment>
<evidence type="ECO:0000256" key="6">
    <source>
        <dbReference type="ARBA" id="ARBA00022670"/>
    </source>
</evidence>
<dbReference type="SUPFAM" id="SSF55486">
    <property type="entry name" value="Metalloproteases ('zincins'), catalytic domain"/>
    <property type="match status" value="1"/>
</dbReference>
<evidence type="ECO:0000256" key="9">
    <source>
        <dbReference type="ARBA" id="ARBA00022833"/>
    </source>
</evidence>
<keyword evidence="8" id="KW-0378">Hydrolase</keyword>
<keyword evidence="7" id="KW-0479">Metal-binding</keyword>
<proteinExistence type="inferred from homology"/>
<dbReference type="EC" id="3.4.11.2" evidence="4"/>
<dbReference type="Pfam" id="PF01433">
    <property type="entry name" value="Peptidase_M1"/>
    <property type="match status" value="1"/>
</dbReference>
<sequence length="463" mass="49541">MRRRLPLCALLCLLLPACAPARTTVRPADPATAGAKGVGDPLFPTMGNGGYQVEHYGLSLSYEPADGSVTATAEIGARTDRALSSFSLDFHGLQVDRATVDGAPAGVTRTGDALRLTPAHDLASDTAFTATIAYHGVPEALTDPDGSQEGWLKTPDGAVALGEPNGSMTWFPGNHHPSDKAAYDLTVSVPEGMTAVSNGELSKQETANGRTSFTWHTAEPMASYLATVAIGSFTLDRTAAGTVPQTVAIHTAQAKRAADVPAWVASATDWGTRLFGPYPFSSTGATIGSGPSIDYALETQTRPYFNHAPDQISLVHEIAHQWFGDSVTPGSWQDMWLNEGFATYAEWLWQEQHAGPTAADTFAEYYALPKTDDLWSFPPANPPSAEDVSGDPVYYRGAMTLQKLRETVGDTTFTSILQTWATDHRHANARTTDFTALCTKLAGKDLTPLFQKWLYTSGKPATP</sequence>
<dbReference type="SUPFAM" id="SSF63737">
    <property type="entry name" value="Leukotriene A4 hydrolase N-terminal domain"/>
    <property type="match status" value="1"/>
</dbReference>
<evidence type="ECO:0000256" key="8">
    <source>
        <dbReference type="ARBA" id="ARBA00022801"/>
    </source>
</evidence>
<feature type="signal peptide" evidence="13">
    <location>
        <begin position="1"/>
        <end position="21"/>
    </location>
</feature>
<dbReference type="GO" id="GO:0016285">
    <property type="term" value="F:alanyl aminopeptidase activity"/>
    <property type="evidence" value="ECO:0007669"/>
    <property type="project" value="UniProtKB-EC"/>
</dbReference>
<gene>
    <name evidence="16" type="ORF">FRZ00_02045</name>
</gene>
<dbReference type="InterPro" id="IPR014782">
    <property type="entry name" value="Peptidase_M1_dom"/>
</dbReference>
<dbReference type="Pfam" id="PF17900">
    <property type="entry name" value="Peptidase_M1_N"/>
    <property type="match status" value="1"/>
</dbReference>
<dbReference type="InterPro" id="IPR050344">
    <property type="entry name" value="Peptidase_M1_aminopeptidases"/>
</dbReference>
<dbReference type="InterPro" id="IPR001930">
    <property type="entry name" value="Peptidase_M1"/>
</dbReference>
<comment type="cofactor">
    <cofactor evidence="2">
        <name>Zn(2+)</name>
        <dbReference type="ChEBI" id="CHEBI:29105"/>
    </cofactor>
</comment>
<protein>
    <recommendedName>
        <fullName evidence="5">Aminopeptidase N</fullName>
        <ecNumber evidence="4">3.4.11.2</ecNumber>
    </recommendedName>
    <alternativeName>
        <fullName evidence="11">Alanine aminopeptidase</fullName>
    </alternativeName>
    <alternativeName>
        <fullName evidence="12">Lysyl aminopeptidase</fullName>
    </alternativeName>
</protein>
<dbReference type="Proteomes" id="UP000327000">
    <property type="component" value="Unassembled WGS sequence"/>
</dbReference>